<gene>
    <name evidence="1" type="ORF">H2198_004708</name>
</gene>
<organism evidence="1 2">
    <name type="scientific">Neophaeococcomyces mojaviensis</name>
    <dbReference type="NCBI Taxonomy" id="3383035"/>
    <lineage>
        <taxon>Eukaryota</taxon>
        <taxon>Fungi</taxon>
        <taxon>Dikarya</taxon>
        <taxon>Ascomycota</taxon>
        <taxon>Pezizomycotina</taxon>
        <taxon>Eurotiomycetes</taxon>
        <taxon>Chaetothyriomycetidae</taxon>
        <taxon>Chaetothyriales</taxon>
        <taxon>Chaetothyriales incertae sedis</taxon>
        <taxon>Neophaeococcomyces</taxon>
    </lineage>
</organism>
<accession>A0ACC3A833</accession>
<protein>
    <submittedName>
        <fullName evidence="1">Uncharacterized protein</fullName>
    </submittedName>
</protein>
<dbReference type="Proteomes" id="UP001172386">
    <property type="component" value="Unassembled WGS sequence"/>
</dbReference>
<dbReference type="EMBL" id="JAPDRQ010000072">
    <property type="protein sequence ID" value="KAJ9656820.1"/>
    <property type="molecule type" value="Genomic_DNA"/>
</dbReference>
<proteinExistence type="predicted"/>
<reference evidence="1" key="1">
    <citation type="submission" date="2022-10" db="EMBL/GenBank/DDBJ databases">
        <title>Culturing micro-colonial fungi from biological soil crusts in the Mojave desert and describing Neophaeococcomyces mojavensis, and introducing the new genera and species Taxawa tesnikishii.</title>
        <authorList>
            <person name="Kurbessoian T."/>
            <person name="Stajich J.E."/>
        </authorList>
    </citation>
    <scope>NUCLEOTIDE SEQUENCE</scope>
    <source>
        <strain evidence="1">JES_112</strain>
    </source>
</reference>
<name>A0ACC3A833_9EURO</name>
<comment type="caution">
    <text evidence="1">The sequence shown here is derived from an EMBL/GenBank/DDBJ whole genome shotgun (WGS) entry which is preliminary data.</text>
</comment>
<evidence type="ECO:0000313" key="1">
    <source>
        <dbReference type="EMBL" id="KAJ9656820.1"/>
    </source>
</evidence>
<evidence type="ECO:0000313" key="2">
    <source>
        <dbReference type="Proteomes" id="UP001172386"/>
    </source>
</evidence>
<keyword evidence="2" id="KW-1185">Reference proteome</keyword>
<sequence>MLTHCHTRSVIQVASTTHATPILPLLWKNLTPLVRSPLHFLTSRTTRLLFTVYFGTYTTANTLDSIYEHLNSKPYTFLSHTTVKILGVSTVSTALTVYKDSRLTQMFGASTKPQPVPLPSYALFTARDVLTIYGCFVLPSLLAQRLDDVPSSFKQRLLLDTPESRARVSQLILPMMIQFISTPIHLYALDLYNRQQGGLKVWDRLARVNRDLPAAVPTRMMRILPAFGVGGVLNIEVRAAMLRRFGFGTGKVPAG</sequence>